<reference evidence="1 2" key="1">
    <citation type="submission" date="2017-03" db="EMBL/GenBank/DDBJ databases">
        <title>Genome Survey of Euroglyphus maynei.</title>
        <authorList>
            <person name="Arlian L.G."/>
            <person name="Morgan M.S."/>
            <person name="Rider S.D."/>
        </authorList>
    </citation>
    <scope>NUCLEOTIDE SEQUENCE [LARGE SCALE GENOMIC DNA]</scope>
    <source>
        <strain evidence="1">Arlian Lab</strain>
        <tissue evidence="1">Whole body</tissue>
    </source>
</reference>
<dbReference type="SUPFAM" id="SSF57783">
    <property type="entry name" value="Zinc beta-ribbon"/>
    <property type="match status" value="1"/>
</dbReference>
<keyword evidence="2" id="KW-1185">Reference proteome</keyword>
<sequence length="69" mass="7666">MSATICYLCNKGEVVHDKKMSGMFCTGCGECFELGAFTDEVQYREDDRGRYLAIGSTYSVEKGFVNSIC</sequence>
<accession>A0A1Y3BQU8</accession>
<name>A0A1Y3BQU8_EURMA</name>
<evidence type="ECO:0000313" key="2">
    <source>
        <dbReference type="Proteomes" id="UP000194236"/>
    </source>
</evidence>
<gene>
    <name evidence="1" type="ORF">BLA29_001087</name>
</gene>
<dbReference type="AlphaFoldDB" id="A0A1Y3BQU8"/>
<dbReference type="Proteomes" id="UP000194236">
    <property type="component" value="Unassembled WGS sequence"/>
</dbReference>
<dbReference type="EMBL" id="MUJZ01010859">
    <property type="protein sequence ID" value="OTF81976.1"/>
    <property type="molecule type" value="Genomic_DNA"/>
</dbReference>
<comment type="caution">
    <text evidence="1">The sequence shown here is derived from an EMBL/GenBank/DDBJ whole genome shotgun (WGS) entry which is preliminary data.</text>
</comment>
<protein>
    <submittedName>
        <fullName evidence="1">Uncharacterized protein</fullName>
    </submittedName>
</protein>
<organism evidence="1 2">
    <name type="scientific">Euroglyphus maynei</name>
    <name type="common">Mayne's house dust mite</name>
    <dbReference type="NCBI Taxonomy" id="6958"/>
    <lineage>
        <taxon>Eukaryota</taxon>
        <taxon>Metazoa</taxon>
        <taxon>Ecdysozoa</taxon>
        <taxon>Arthropoda</taxon>
        <taxon>Chelicerata</taxon>
        <taxon>Arachnida</taxon>
        <taxon>Acari</taxon>
        <taxon>Acariformes</taxon>
        <taxon>Sarcoptiformes</taxon>
        <taxon>Astigmata</taxon>
        <taxon>Psoroptidia</taxon>
        <taxon>Analgoidea</taxon>
        <taxon>Pyroglyphidae</taxon>
        <taxon>Pyroglyphinae</taxon>
        <taxon>Euroglyphus</taxon>
    </lineage>
</organism>
<evidence type="ECO:0000313" key="1">
    <source>
        <dbReference type="EMBL" id="OTF81976.1"/>
    </source>
</evidence>
<proteinExistence type="predicted"/>